<dbReference type="Proteomes" id="UP000635726">
    <property type="component" value="Unassembled WGS sequence"/>
</dbReference>
<keyword evidence="2 4" id="KW-0378">Hydrolase</keyword>
<evidence type="ECO:0000313" key="5">
    <source>
        <dbReference type="Proteomes" id="UP000635726"/>
    </source>
</evidence>
<dbReference type="InterPro" id="IPR017853">
    <property type="entry name" value="GH"/>
</dbReference>
<dbReference type="PANTHER" id="PTHR42715:SF10">
    <property type="entry name" value="BETA-GLUCOSIDASE"/>
    <property type="match status" value="1"/>
</dbReference>
<name>A0A917ULM9_9DEIO</name>
<keyword evidence="5" id="KW-1185">Reference proteome</keyword>
<dbReference type="InterPro" id="IPR037524">
    <property type="entry name" value="PA14/GLEYA"/>
</dbReference>
<dbReference type="GO" id="GO:0004553">
    <property type="term" value="F:hydrolase activity, hydrolyzing O-glycosyl compounds"/>
    <property type="evidence" value="ECO:0007669"/>
    <property type="project" value="InterPro"/>
</dbReference>
<comment type="similarity">
    <text evidence="1">Belongs to the glycosyl hydrolase 3 family.</text>
</comment>
<dbReference type="InterPro" id="IPR036962">
    <property type="entry name" value="Glyco_hydro_3_N_sf"/>
</dbReference>
<dbReference type="PRINTS" id="PR00133">
    <property type="entry name" value="GLHYDRLASE3"/>
</dbReference>
<evidence type="ECO:0000256" key="2">
    <source>
        <dbReference type="ARBA" id="ARBA00022801"/>
    </source>
</evidence>
<evidence type="ECO:0000313" key="4">
    <source>
        <dbReference type="EMBL" id="GGJ66619.1"/>
    </source>
</evidence>
<sequence length="874" mass="92206">MTASDWTGDPALEQQVEAVLAKLSPDDMVRLVSGQVILGAPDAGQVTASGVPLFHLADGPAGIRRGAGTSNEGRGTALPAPIALAATWSPDLARQYGDVLGAEAAATGHNVLLGPAIDLARAPLAGRTFESFGEDPLLQSRMVVPEVQAIQRRGVQACLKHYLLNNQEDARHTVNVLADPRALHELYLPPFEAAIREGGAASVMASYNRVDGEFVCDNRALLTDVLRGQLGFRGWVMSDFGANQSTLPSALAGLDWELTFAPQWGERLTAALNEGRLDHAVLTEMVRRILRPSLGLMTARAGQESPPDFAAHAQVAQTIAEQSAVLLKNAHLLPLDAGTLKRVAVIGPDADSVCAAGGGSALVRPVESVSVLDGLRERLGTGVDVRFAPGTDPIGPGALLPGLPPLPSSVLDSGSGQPGLQATYWPNASFSGEPLLTRTEPGAELNRGFFDLPGFSAASARHLPTPEGLPVAMSVRWEGTLTAPSSGEYTFSLTCAGSGRVWLGDTLLLDAPGARPSRGLVSETRADGLRWMGTGTPTFTAQLTLNEGETVPVRVEYAADLPEQNFLFGAQVRLGWRPPAGTVPSRLREAADLARSCDVAVVVVRTFESEAMDRPALTLPGNQEDLIAAVTAANPRTVVVMMSGGAVDVSAWEEGAAAILAAWYPGQRQGAALARLLLGDTHPVGRLPLSFPHSLDRSPLTRPAEYPGVDGTVQYSEGLNVGYRGYEALGLTPRYAFGSGLSYTTFGYADLRLVADAAGRLSAEFTVSNTGSRPGTETAQVYLHLPPVAGQPQHAEPRRLVGWARVTLDAGEQRRVAVHLDHHSPDRPFSRWNSDSDGWAQADGVARLLVGASSVDLPLSVSFRLSPAPEVSPV</sequence>
<dbReference type="PANTHER" id="PTHR42715">
    <property type="entry name" value="BETA-GLUCOSIDASE"/>
    <property type="match status" value="1"/>
</dbReference>
<dbReference type="SMART" id="SM01217">
    <property type="entry name" value="Fn3_like"/>
    <property type="match status" value="1"/>
</dbReference>
<dbReference type="InterPro" id="IPR001764">
    <property type="entry name" value="Glyco_hydro_3_N"/>
</dbReference>
<dbReference type="InterPro" id="IPR050288">
    <property type="entry name" value="Cellulose_deg_GH3"/>
</dbReference>
<dbReference type="InterPro" id="IPR013783">
    <property type="entry name" value="Ig-like_fold"/>
</dbReference>
<dbReference type="SUPFAM" id="SSF51445">
    <property type="entry name" value="(Trans)glycosidases"/>
    <property type="match status" value="1"/>
</dbReference>
<organism evidence="4 5">
    <name type="scientific">Deinococcus aquiradiocola</name>
    <dbReference type="NCBI Taxonomy" id="393059"/>
    <lineage>
        <taxon>Bacteria</taxon>
        <taxon>Thermotogati</taxon>
        <taxon>Deinococcota</taxon>
        <taxon>Deinococci</taxon>
        <taxon>Deinococcales</taxon>
        <taxon>Deinococcaceae</taxon>
        <taxon>Deinococcus</taxon>
    </lineage>
</organism>
<proteinExistence type="inferred from homology"/>
<dbReference type="PROSITE" id="PS51820">
    <property type="entry name" value="PA14"/>
    <property type="match status" value="1"/>
</dbReference>
<reference evidence="4" key="1">
    <citation type="journal article" date="2014" name="Int. J. Syst. Evol. Microbiol.">
        <title>Complete genome sequence of Corynebacterium casei LMG S-19264T (=DSM 44701T), isolated from a smear-ripened cheese.</title>
        <authorList>
            <consortium name="US DOE Joint Genome Institute (JGI-PGF)"/>
            <person name="Walter F."/>
            <person name="Albersmeier A."/>
            <person name="Kalinowski J."/>
            <person name="Ruckert C."/>
        </authorList>
    </citation>
    <scope>NUCLEOTIDE SEQUENCE</scope>
    <source>
        <strain evidence="4">JCM 14371</strain>
    </source>
</reference>
<comment type="caution">
    <text evidence="4">The sequence shown here is derived from an EMBL/GenBank/DDBJ whole genome shotgun (WGS) entry which is preliminary data.</text>
</comment>
<protein>
    <submittedName>
        <fullName evidence="4">Glycosyl hydrolase family 3</fullName>
    </submittedName>
</protein>
<dbReference type="SMART" id="SM00758">
    <property type="entry name" value="PA14"/>
    <property type="match status" value="1"/>
</dbReference>
<dbReference type="Pfam" id="PF14310">
    <property type="entry name" value="Fn3-like"/>
    <property type="match status" value="1"/>
</dbReference>
<dbReference type="Gene3D" id="3.40.50.1700">
    <property type="entry name" value="Glycoside hydrolase family 3 C-terminal domain"/>
    <property type="match status" value="1"/>
</dbReference>
<dbReference type="InterPro" id="IPR011658">
    <property type="entry name" value="PA14_dom"/>
</dbReference>
<dbReference type="Gene3D" id="2.60.40.10">
    <property type="entry name" value="Immunoglobulins"/>
    <property type="match status" value="1"/>
</dbReference>
<accession>A0A917ULM9</accession>
<dbReference type="Gene3D" id="2.60.120.260">
    <property type="entry name" value="Galactose-binding domain-like"/>
    <property type="match status" value="1"/>
</dbReference>
<evidence type="ECO:0000259" key="3">
    <source>
        <dbReference type="PROSITE" id="PS51820"/>
    </source>
</evidence>
<evidence type="ECO:0000256" key="1">
    <source>
        <dbReference type="ARBA" id="ARBA00005336"/>
    </source>
</evidence>
<dbReference type="EMBL" id="BMOE01000002">
    <property type="protein sequence ID" value="GGJ66619.1"/>
    <property type="molecule type" value="Genomic_DNA"/>
</dbReference>
<feature type="domain" description="PA14" evidence="3">
    <location>
        <begin position="415"/>
        <end position="591"/>
    </location>
</feature>
<dbReference type="SUPFAM" id="SSF52279">
    <property type="entry name" value="Beta-D-glucan exohydrolase, C-terminal domain"/>
    <property type="match status" value="1"/>
</dbReference>
<dbReference type="Pfam" id="PF01915">
    <property type="entry name" value="Glyco_hydro_3_C"/>
    <property type="match status" value="1"/>
</dbReference>
<dbReference type="RefSeq" id="WP_188961028.1">
    <property type="nucleotide sequence ID" value="NZ_BMOE01000002.1"/>
</dbReference>
<dbReference type="Pfam" id="PF00933">
    <property type="entry name" value="Glyco_hydro_3"/>
    <property type="match status" value="1"/>
</dbReference>
<gene>
    <name evidence="4" type="ORF">GCM10008939_08440</name>
</gene>
<dbReference type="AlphaFoldDB" id="A0A917ULM9"/>
<dbReference type="InterPro" id="IPR036881">
    <property type="entry name" value="Glyco_hydro_3_C_sf"/>
</dbReference>
<dbReference type="SUPFAM" id="SSF56988">
    <property type="entry name" value="Anthrax protective antigen"/>
    <property type="match status" value="1"/>
</dbReference>
<reference evidence="4" key="2">
    <citation type="submission" date="2020-09" db="EMBL/GenBank/DDBJ databases">
        <authorList>
            <person name="Sun Q."/>
            <person name="Ohkuma M."/>
        </authorList>
    </citation>
    <scope>NUCLEOTIDE SEQUENCE</scope>
    <source>
        <strain evidence="4">JCM 14371</strain>
    </source>
</reference>
<dbReference type="InterPro" id="IPR026891">
    <property type="entry name" value="Fn3-like"/>
</dbReference>
<dbReference type="GO" id="GO:0005975">
    <property type="term" value="P:carbohydrate metabolic process"/>
    <property type="evidence" value="ECO:0007669"/>
    <property type="project" value="InterPro"/>
</dbReference>
<dbReference type="InterPro" id="IPR002772">
    <property type="entry name" value="Glyco_hydro_3_C"/>
</dbReference>
<dbReference type="Gene3D" id="3.20.20.300">
    <property type="entry name" value="Glycoside hydrolase, family 3, N-terminal domain"/>
    <property type="match status" value="1"/>
</dbReference>
<dbReference type="Pfam" id="PF07691">
    <property type="entry name" value="PA14"/>
    <property type="match status" value="1"/>
</dbReference>